<evidence type="ECO:0000256" key="1">
    <source>
        <dbReference type="ARBA" id="ARBA00009437"/>
    </source>
</evidence>
<protein>
    <submittedName>
        <fullName evidence="6">DNA-binding transcriptional regulator, LysR family</fullName>
    </submittedName>
</protein>
<dbReference type="SUPFAM" id="SSF46785">
    <property type="entry name" value="Winged helix' DNA-binding domain"/>
    <property type="match status" value="1"/>
</dbReference>
<dbReference type="SUPFAM" id="SSF53850">
    <property type="entry name" value="Periplasmic binding protein-like II"/>
    <property type="match status" value="1"/>
</dbReference>
<keyword evidence="3 6" id="KW-0238">DNA-binding</keyword>
<dbReference type="EMBL" id="FNRJ01000024">
    <property type="protein sequence ID" value="SEB15437.1"/>
    <property type="molecule type" value="Genomic_DNA"/>
</dbReference>
<dbReference type="PRINTS" id="PR00039">
    <property type="entry name" value="HTHLYSR"/>
</dbReference>
<evidence type="ECO:0000313" key="6">
    <source>
        <dbReference type="EMBL" id="SEB15437.1"/>
    </source>
</evidence>
<evidence type="ECO:0000313" key="7">
    <source>
        <dbReference type="Proteomes" id="UP000242469"/>
    </source>
</evidence>
<dbReference type="PANTHER" id="PTHR30118">
    <property type="entry name" value="HTH-TYPE TRANSCRIPTIONAL REGULATOR LEUO-RELATED"/>
    <property type="match status" value="1"/>
</dbReference>
<proteinExistence type="inferred from homology"/>
<dbReference type="Gene3D" id="3.40.190.10">
    <property type="entry name" value="Periplasmic binding protein-like II"/>
    <property type="match status" value="2"/>
</dbReference>
<sequence>MNNKAFDLNLVRIFCTVYDTGSLTIAGERLNITQPAISHALKKMRAYYDDPLFVRSDGKMIPTKLSTSIAPNLKKSLELINISLKSKMVLSAEGSSKKTFKISMSDMSQIFFIPSLCMALENILDKIKLDIVQITQDKIEPIMRAGELDFALGNLPYLSGNNINGRVLKETLFFDKFICMVRDGHPSIKSSLDKIDISKIKLLNINSSITGHTGLLEEINSKYEKNIALTIPNFTVAPEIISKTDFGVIIPKSVAKRYNMEKTFILHDIDLDNNRIEINIYYHMLYKDDPSINWMKEIFIEHFRENQP</sequence>
<feature type="domain" description="HTH lysR-type" evidence="5">
    <location>
        <begin position="6"/>
        <end position="63"/>
    </location>
</feature>
<dbReference type="InterPro" id="IPR036390">
    <property type="entry name" value="WH_DNA-bd_sf"/>
</dbReference>
<dbReference type="Gene3D" id="1.10.10.10">
    <property type="entry name" value="Winged helix-like DNA-binding domain superfamily/Winged helix DNA-binding domain"/>
    <property type="match status" value="1"/>
</dbReference>
<keyword evidence="7" id="KW-1185">Reference proteome</keyword>
<dbReference type="InterPro" id="IPR000847">
    <property type="entry name" value="LysR_HTH_N"/>
</dbReference>
<dbReference type="InterPro" id="IPR050389">
    <property type="entry name" value="LysR-type_TF"/>
</dbReference>
<accession>A0A1H4H0Q3</accession>
<dbReference type="Pfam" id="PF00126">
    <property type="entry name" value="HTH_1"/>
    <property type="match status" value="1"/>
</dbReference>
<dbReference type="GO" id="GO:0003700">
    <property type="term" value="F:DNA-binding transcription factor activity"/>
    <property type="evidence" value="ECO:0007669"/>
    <property type="project" value="InterPro"/>
</dbReference>
<keyword evidence="4" id="KW-0804">Transcription</keyword>
<dbReference type="Proteomes" id="UP000242469">
    <property type="component" value="Unassembled WGS sequence"/>
</dbReference>
<dbReference type="InterPro" id="IPR036388">
    <property type="entry name" value="WH-like_DNA-bd_sf"/>
</dbReference>
<dbReference type="AlphaFoldDB" id="A0A1H4H0Q3"/>
<evidence type="ECO:0000256" key="4">
    <source>
        <dbReference type="ARBA" id="ARBA00023163"/>
    </source>
</evidence>
<gene>
    <name evidence="6" type="ORF">SAMN02745729_12432</name>
</gene>
<dbReference type="RefSeq" id="WP_091828012.1">
    <property type="nucleotide sequence ID" value="NZ_FNRJ01000024.1"/>
</dbReference>
<dbReference type="STRING" id="1122198.SAMN02745729_12432"/>
<evidence type="ECO:0000256" key="3">
    <source>
        <dbReference type="ARBA" id="ARBA00023125"/>
    </source>
</evidence>
<name>A0A1H4H0Q3_9GAMM</name>
<dbReference type="PANTHER" id="PTHR30118:SF15">
    <property type="entry name" value="TRANSCRIPTIONAL REGULATORY PROTEIN"/>
    <property type="match status" value="1"/>
</dbReference>
<dbReference type="PROSITE" id="PS50931">
    <property type="entry name" value="HTH_LYSR"/>
    <property type="match status" value="1"/>
</dbReference>
<comment type="similarity">
    <text evidence="1">Belongs to the LysR transcriptional regulatory family.</text>
</comment>
<keyword evidence="2" id="KW-0805">Transcription regulation</keyword>
<organism evidence="6 7">
    <name type="scientific">Marinobacterium iners DSM 11526</name>
    <dbReference type="NCBI Taxonomy" id="1122198"/>
    <lineage>
        <taxon>Bacteria</taxon>
        <taxon>Pseudomonadati</taxon>
        <taxon>Pseudomonadota</taxon>
        <taxon>Gammaproteobacteria</taxon>
        <taxon>Oceanospirillales</taxon>
        <taxon>Oceanospirillaceae</taxon>
        <taxon>Marinobacterium</taxon>
    </lineage>
</organism>
<evidence type="ECO:0000256" key="2">
    <source>
        <dbReference type="ARBA" id="ARBA00023015"/>
    </source>
</evidence>
<evidence type="ECO:0000259" key="5">
    <source>
        <dbReference type="PROSITE" id="PS50931"/>
    </source>
</evidence>
<dbReference type="OrthoDB" id="8839911at2"/>
<reference evidence="7" key="1">
    <citation type="submission" date="2016-10" db="EMBL/GenBank/DDBJ databases">
        <authorList>
            <person name="Varghese N."/>
            <person name="Submissions S."/>
        </authorList>
    </citation>
    <scope>NUCLEOTIDE SEQUENCE [LARGE SCALE GENOMIC DNA]</scope>
    <source>
        <strain evidence="7">DSM 11526</strain>
    </source>
</reference>
<dbReference type="GO" id="GO:0003677">
    <property type="term" value="F:DNA binding"/>
    <property type="evidence" value="ECO:0007669"/>
    <property type="project" value="UniProtKB-KW"/>
</dbReference>